<sequence>MRHAAHKAPRVARAERAGMPAGKSESLFAPAVDAALAARLNEVAPQSRRAMREAAKASARRNHVMAGTALAALFGTAAGAVALAGPAQRAVSVADPQPQATSSQVFTPAVTDGEASRSQVRKALAEAGIATSDVIDASNVDGDQPQDSVAADGSAQDSGTNGSWSLGEESTDLDVSQMSKSKADNATVAALMDVNAADIPAGFNPNHDTQDYGSTYSFSQCTWWVYLRRHELNLPVGSHYGNGYMWADSARSLGYWVDDTPRNVGDIMVFRQGQEGSSSAYGHVAIVEAINPDGSVTTSECGASYNGRTFSRTFTNVHDFQYIHY</sequence>
<evidence type="ECO:0000259" key="3">
    <source>
        <dbReference type="PROSITE" id="PS50911"/>
    </source>
</evidence>
<evidence type="ECO:0000256" key="1">
    <source>
        <dbReference type="SAM" id="MobiDB-lite"/>
    </source>
</evidence>
<feature type="transmembrane region" description="Helical" evidence="2">
    <location>
        <begin position="64"/>
        <end position="85"/>
    </location>
</feature>
<feature type="compositionally biased region" description="Basic residues" evidence="1">
    <location>
        <begin position="1"/>
        <end position="10"/>
    </location>
</feature>
<evidence type="ECO:0000313" key="5">
    <source>
        <dbReference type="Proteomes" id="UP000588277"/>
    </source>
</evidence>
<organism evidence="4 5">
    <name type="scientific">Bifidobacterium moraviense</name>
    <dbReference type="NCBI Taxonomy" id="2675323"/>
    <lineage>
        <taxon>Bacteria</taxon>
        <taxon>Bacillati</taxon>
        <taxon>Actinomycetota</taxon>
        <taxon>Actinomycetes</taxon>
        <taxon>Bifidobacteriales</taxon>
        <taxon>Bifidobacteriaceae</taxon>
        <taxon>Bifidobacterium</taxon>
    </lineage>
</organism>
<dbReference type="Proteomes" id="UP000588277">
    <property type="component" value="Unassembled WGS sequence"/>
</dbReference>
<dbReference type="EMBL" id="JAAIIH010000002">
    <property type="protein sequence ID" value="NMN00078.1"/>
    <property type="molecule type" value="Genomic_DNA"/>
</dbReference>
<dbReference type="SUPFAM" id="SSF54001">
    <property type="entry name" value="Cysteine proteinases"/>
    <property type="match status" value="1"/>
</dbReference>
<comment type="caution">
    <text evidence="4">The sequence shown here is derived from an EMBL/GenBank/DDBJ whole genome shotgun (WGS) entry which is preliminary data.</text>
</comment>
<dbReference type="Gene3D" id="3.90.1720.10">
    <property type="entry name" value="endopeptidase domain like (from Nostoc punctiforme)"/>
    <property type="match status" value="1"/>
</dbReference>
<reference evidence="4 5" key="1">
    <citation type="submission" date="2020-02" db="EMBL/GenBank/DDBJ databases">
        <title>Characterization of phylogenetic diversity of novel bifidobacterial species isolated in Czech ZOOs.</title>
        <authorList>
            <person name="Lugli G.A."/>
            <person name="Vera N.B."/>
            <person name="Ventura M."/>
        </authorList>
    </citation>
    <scope>NUCLEOTIDE SEQUENCE [LARGE SCALE GENOMIC DNA]</scope>
    <source>
        <strain evidence="4 5">DSM 109958</strain>
    </source>
</reference>
<keyword evidence="2" id="KW-0812">Transmembrane</keyword>
<feature type="domain" description="Peptidase C51" evidence="3">
    <location>
        <begin position="196"/>
        <end position="324"/>
    </location>
</feature>
<keyword evidence="5" id="KW-1185">Reference proteome</keyword>
<feature type="region of interest" description="Disordered" evidence="1">
    <location>
        <begin position="1"/>
        <end position="20"/>
    </location>
</feature>
<name>A0A7Y0F130_9BIFI</name>
<dbReference type="PROSITE" id="PS50911">
    <property type="entry name" value="CHAP"/>
    <property type="match status" value="1"/>
</dbReference>
<keyword evidence="2" id="KW-0472">Membrane</keyword>
<proteinExistence type="predicted"/>
<feature type="region of interest" description="Disordered" evidence="1">
    <location>
        <begin position="135"/>
        <end position="179"/>
    </location>
</feature>
<gene>
    <name evidence="4" type="ORF">G1C96_0655</name>
</gene>
<dbReference type="Pfam" id="PF05257">
    <property type="entry name" value="CHAP"/>
    <property type="match status" value="1"/>
</dbReference>
<dbReference type="RefSeq" id="WP_169275254.1">
    <property type="nucleotide sequence ID" value="NZ_JAAIIH010000002.1"/>
</dbReference>
<keyword evidence="2" id="KW-1133">Transmembrane helix</keyword>
<dbReference type="InterPro" id="IPR038765">
    <property type="entry name" value="Papain-like_cys_pep_sf"/>
</dbReference>
<accession>A0A7Y0F130</accession>
<evidence type="ECO:0000313" key="4">
    <source>
        <dbReference type="EMBL" id="NMN00078.1"/>
    </source>
</evidence>
<dbReference type="AlphaFoldDB" id="A0A7Y0F130"/>
<evidence type="ECO:0000256" key="2">
    <source>
        <dbReference type="SAM" id="Phobius"/>
    </source>
</evidence>
<dbReference type="InterPro" id="IPR007921">
    <property type="entry name" value="CHAP_dom"/>
</dbReference>
<feature type="compositionally biased region" description="Polar residues" evidence="1">
    <location>
        <begin position="155"/>
        <end position="164"/>
    </location>
</feature>
<protein>
    <submittedName>
        <fullName evidence="4">Amidase</fullName>
    </submittedName>
</protein>